<dbReference type="InterPro" id="IPR001579">
    <property type="entry name" value="Glyco_hydro_18_chit_AS"/>
</dbReference>
<dbReference type="GO" id="GO:0006032">
    <property type="term" value="P:chitin catabolic process"/>
    <property type="evidence" value="ECO:0007669"/>
    <property type="project" value="UniProtKB-KW"/>
</dbReference>
<dbReference type="PROSITE" id="PS51910">
    <property type="entry name" value="GH18_2"/>
    <property type="match status" value="1"/>
</dbReference>
<evidence type="ECO:0000259" key="10">
    <source>
        <dbReference type="PROSITE" id="PS51910"/>
    </source>
</evidence>
<dbReference type="PROSITE" id="PS01095">
    <property type="entry name" value="GH18_1"/>
    <property type="match status" value="1"/>
</dbReference>
<dbReference type="SUPFAM" id="SSF51445">
    <property type="entry name" value="(Trans)glycosidases"/>
    <property type="match status" value="1"/>
</dbReference>
<dbReference type="InterPro" id="IPR017853">
    <property type="entry name" value="GH"/>
</dbReference>
<evidence type="ECO:0000256" key="4">
    <source>
        <dbReference type="ARBA" id="ARBA00023024"/>
    </source>
</evidence>
<dbReference type="GO" id="GO:0008843">
    <property type="term" value="F:endochitinase activity"/>
    <property type="evidence" value="ECO:0007669"/>
    <property type="project" value="UniProtKB-EC"/>
</dbReference>
<dbReference type="GO" id="GO:0030246">
    <property type="term" value="F:carbohydrate binding"/>
    <property type="evidence" value="ECO:0007669"/>
    <property type="project" value="InterPro"/>
</dbReference>
<evidence type="ECO:0000256" key="6">
    <source>
        <dbReference type="ARBA" id="ARBA00023295"/>
    </source>
</evidence>
<keyword evidence="12" id="KW-1185">Reference proteome</keyword>
<gene>
    <name evidence="11" type="ORF">K466DRAFT_599724</name>
</gene>
<keyword evidence="3" id="KW-0378">Hydrolase</keyword>
<name>A0A5C3PMD7_9APHY</name>
<comment type="catalytic activity">
    <reaction evidence="1">
        <text>Random endo-hydrolysis of N-acetyl-beta-D-glucosaminide (1-&gt;4)-beta-linkages in chitin and chitodextrins.</text>
        <dbReference type="EC" id="3.2.1.14"/>
    </reaction>
</comment>
<dbReference type="GO" id="GO:0000272">
    <property type="term" value="P:polysaccharide catabolic process"/>
    <property type="evidence" value="ECO:0007669"/>
    <property type="project" value="UniProtKB-KW"/>
</dbReference>
<dbReference type="GO" id="GO:0005576">
    <property type="term" value="C:extracellular region"/>
    <property type="evidence" value="ECO:0007669"/>
    <property type="project" value="InterPro"/>
</dbReference>
<dbReference type="InterPro" id="IPR003610">
    <property type="entry name" value="CBM5/12"/>
</dbReference>
<dbReference type="CDD" id="cd12215">
    <property type="entry name" value="ChiC_BD"/>
    <property type="match status" value="1"/>
</dbReference>
<organism evidence="11 12">
    <name type="scientific">Polyporus arcularius HHB13444</name>
    <dbReference type="NCBI Taxonomy" id="1314778"/>
    <lineage>
        <taxon>Eukaryota</taxon>
        <taxon>Fungi</taxon>
        <taxon>Dikarya</taxon>
        <taxon>Basidiomycota</taxon>
        <taxon>Agaricomycotina</taxon>
        <taxon>Agaricomycetes</taxon>
        <taxon>Polyporales</taxon>
        <taxon>Polyporaceae</taxon>
        <taxon>Polyporus</taxon>
    </lineage>
</organism>
<feature type="compositionally biased region" description="Low complexity" evidence="8">
    <location>
        <begin position="437"/>
        <end position="459"/>
    </location>
</feature>
<proteinExistence type="predicted"/>
<dbReference type="STRING" id="1314778.A0A5C3PMD7"/>
<dbReference type="PANTHER" id="PTHR45708">
    <property type="entry name" value="ENDOCHITINASE"/>
    <property type="match status" value="1"/>
</dbReference>
<dbReference type="Gene3D" id="2.10.10.20">
    <property type="entry name" value="Carbohydrate-binding module superfamily 5/12"/>
    <property type="match status" value="1"/>
</dbReference>
<dbReference type="Proteomes" id="UP000308197">
    <property type="component" value="Unassembled WGS sequence"/>
</dbReference>
<dbReference type="SUPFAM" id="SSF51055">
    <property type="entry name" value="Carbohydrate binding domain"/>
    <property type="match status" value="1"/>
</dbReference>
<evidence type="ECO:0000313" key="12">
    <source>
        <dbReference type="Proteomes" id="UP000308197"/>
    </source>
</evidence>
<feature type="compositionally biased region" description="Polar residues" evidence="8">
    <location>
        <begin position="550"/>
        <end position="568"/>
    </location>
</feature>
<feature type="region of interest" description="Disordered" evidence="8">
    <location>
        <begin position="508"/>
        <end position="622"/>
    </location>
</feature>
<dbReference type="InterPro" id="IPR036573">
    <property type="entry name" value="CBM_sf_5/12"/>
</dbReference>
<evidence type="ECO:0000313" key="11">
    <source>
        <dbReference type="EMBL" id="TFK87153.1"/>
    </source>
</evidence>
<sequence>MTTRRLVSALTVLSLSAWRGYAAGTFDISRSDNIAVYWGQSDHTLPNSKLSDLCKNDDVNIISMAFMTDLGGESGKINLAGFCNGPTLPNSELLDCSALGPEIQDCQKAGKLVTLSLGGATGKYTLTSEDEAKKFGETFYNNFLGGSSSTRPFGKDVVLDGFDLDIESPATYLATFVNHTLEFAKQQKDDKKYYITGAPHVLSRVPFDAVFVQFYNNPNSCGMSSDGDLTKFNFDEWAKWARGSINKDVKIYVGVPGSSTAAGAGYVDSATVKKYIDVIHKNATAPSFGGVMIWDAGTVMNNAADPDFLHNVKQALTDGGSASPSGTGSATSGSASAPISSATDSSSAADGSATATSGTGNSATVSSGLTSASASTTIDGSSATDGSATQTTGTADGPATTASGADGSSQTSTPTGSPGDGDDDSDCDDEDEDGDESSQAAGPTASATSDAPASTCTPAPAECAGVPDWDKTQAYNACESVRYKGKLYQASSWVTSNEPGTIDVWKLGGACPESSGGSSADSSSTVLTAESGATSATVSSAASVTGSPALSSTDPSALSSTDSAGLTPTDSSALSPTGSSTVSSAGSSMTSSAGSSLSSSQGAISSVQPERRLFGMRARHVV</sequence>
<feature type="compositionally biased region" description="Low complexity" evidence="8">
    <location>
        <begin position="319"/>
        <end position="377"/>
    </location>
</feature>
<dbReference type="AlphaFoldDB" id="A0A5C3PMD7"/>
<dbReference type="EMBL" id="ML211166">
    <property type="protein sequence ID" value="TFK87153.1"/>
    <property type="molecule type" value="Genomic_DNA"/>
</dbReference>
<dbReference type="SMART" id="SM00495">
    <property type="entry name" value="ChtBD3"/>
    <property type="match status" value="1"/>
</dbReference>
<evidence type="ECO:0000256" key="2">
    <source>
        <dbReference type="ARBA" id="ARBA00012729"/>
    </source>
</evidence>
<feature type="compositionally biased region" description="Low complexity" evidence="8">
    <location>
        <begin position="569"/>
        <end position="606"/>
    </location>
</feature>
<dbReference type="InParanoid" id="A0A5C3PMD7"/>
<feature type="domain" description="GH18" evidence="10">
    <location>
        <begin position="32"/>
        <end position="311"/>
    </location>
</feature>
<evidence type="ECO:0000256" key="8">
    <source>
        <dbReference type="SAM" id="MobiDB-lite"/>
    </source>
</evidence>
<feature type="compositionally biased region" description="Low complexity" evidence="8">
    <location>
        <begin position="388"/>
        <end position="417"/>
    </location>
</feature>
<feature type="signal peptide" evidence="9">
    <location>
        <begin position="1"/>
        <end position="22"/>
    </location>
</feature>
<dbReference type="InterPro" id="IPR050542">
    <property type="entry name" value="Glycosyl_Hydrlase18_Chitinase"/>
</dbReference>
<keyword evidence="9" id="KW-0732">Signal</keyword>
<feature type="compositionally biased region" description="Low complexity" evidence="8">
    <location>
        <begin position="514"/>
        <end position="549"/>
    </location>
</feature>
<protein>
    <recommendedName>
        <fullName evidence="2">chitinase</fullName>
        <ecNumber evidence="2">3.2.1.14</ecNumber>
    </recommendedName>
</protein>
<evidence type="ECO:0000256" key="3">
    <source>
        <dbReference type="ARBA" id="ARBA00022801"/>
    </source>
</evidence>
<dbReference type="PANTHER" id="PTHR45708:SF49">
    <property type="entry name" value="ENDOCHITINASE"/>
    <property type="match status" value="1"/>
</dbReference>
<keyword evidence="4" id="KW-0146">Chitin degradation</keyword>
<keyword evidence="7" id="KW-0624">Polysaccharide degradation</keyword>
<evidence type="ECO:0000256" key="7">
    <source>
        <dbReference type="ARBA" id="ARBA00023326"/>
    </source>
</evidence>
<evidence type="ECO:0000256" key="5">
    <source>
        <dbReference type="ARBA" id="ARBA00023277"/>
    </source>
</evidence>
<feature type="region of interest" description="Disordered" evidence="8">
    <location>
        <begin position="315"/>
        <end position="459"/>
    </location>
</feature>
<keyword evidence="5" id="KW-0119">Carbohydrate metabolism</keyword>
<feature type="chain" id="PRO_5022745426" description="chitinase" evidence="9">
    <location>
        <begin position="23"/>
        <end position="622"/>
    </location>
</feature>
<dbReference type="EC" id="3.2.1.14" evidence="2"/>
<feature type="compositionally biased region" description="Polar residues" evidence="8">
    <location>
        <begin position="378"/>
        <end position="387"/>
    </location>
</feature>
<reference evidence="11 12" key="1">
    <citation type="journal article" date="2019" name="Nat. Ecol. Evol.">
        <title>Megaphylogeny resolves global patterns of mushroom evolution.</title>
        <authorList>
            <person name="Varga T."/>
            <person name="Krizsan K."/>
            <person name="Foldi C."/>
            <person name="Dima B."/>
            <person name="Sanchez-Garcia M."/>
            <person name="Sanchez-Ramirez S."/>
            <person name="Szollosi G.J."/>
            <person name="Szarkandi J.G."/>
            <person name="Papp V."/>
            <person name="Albert L."/>
            <person name="Andreopoulos W."/>
            <person name="Angelini C."/>
            <person name="Antonin V."/>
            <person name="Barry K.W."/>
            <person name="Bougher N.L."/>
            <person name="Buchanan P."/>
            <person name="Buyck B."/>
            <person name="Bense V."/>
            <person name="Catcheside P."/>
            <person name="Chovatia M."/>
            <person name="Cooper J."/>
            <person name="Damon W."/>
            <person name="Desjardin D."/>
            <person name="Finy P."/>
            <person name="Geml J."/>
            <person name="Haridas S."/>
            <person name="Hughes K."/>
            <person name="Justo A."/>
            <person name="Karasinski D."/>
            <person name="Kautmanova I."/>
            <person name="Kiss B."/>
            <person name="Kocsube S."/>
            <person name="Kotiranta H."/>
            <person name="LaButti K.M."/>
            <person name="Lechner B.E."/>
            <person name="Liimatainen K."/>
            <person name="Lipzen A."/>
            <person name="Lukacs Z."/>
            <person name="Mihaltcheva S."/>
            <person name="Morgado L.N."/>
            <person name="Niskanen T."/>
            <person name="Noordeloos M.E."/>
            <person name="Ohm R.A."/>
            <person name="Ortiz-Santana B."/>
            <person name="Ovrebo C."/>
            <person name="Racz N."/>
            <person name="Riley R."/>
            <person name="Savchenko A."/>
            <person name="Shiryaev A."/>
            <person name="Soop K."/>
            <person name="Spirin V."/>
            <person name="Szebenyi C."/>
            <person name="Tomsovsky M."/>
            <person name="Tulloss R.E."/>
            <person name="Uehling J."/>
            <person name="Grigoriev I.V."/>
            <person name="Vagvolgyi C."/>
            <person name="Papp T."/>
            <person name="Martin F.M."/>
            <person name="Miettinen O."/>
            <person name="Hibbett D.S."/>
            <person name="Nagy L.G."/>
        </authorList>
    </citation>
    <scope>NUCLEOTIDE SEQUENCE [LARGE SCALE GENOMIC DNA]</scope>
    <source>
        <strain evidence="11 12">HHB13444</strain>
    </source>
</reference>
<evidence type="ECO:0000256" key="9">
    <source>
        <dbReference type="SAM" id="SignalP"/>
    </source>
</evidence>
<dbReference type="InterPro" id="IPR001223">
    <property type="entry name" value="Glyco_hydro18_cat"/>
</dbReference>
<evidence type="ECO:0000256" key="1">
    <source>
        <dbReference type="ARBA" id="ARBA00000822"/>
    </source>
</evidence>
<accession>A0A5C3PMD7</accession>
<feature type="compositionally biased region" description="Acidic residues" evidence="8">
    <location>
        <begin position="420"/>
        <end position="436"/>
    </location>
</feature>
<keyword evidence="6" id="KW-0326">Glycosidase</keyword>
<dbReference type="Gene3D" id="3.20.20.80">
    <property type="entry name" value="Glycosidases"/>
    <property type="match status" value="1"/>
</dbReference>